<evidence type="ECO:0000313" key="3">
    <source>
        <dbReference type="EMBL" id="KAG8084663.1"/>
    </source>
</evidence>
<evidence type="ECO:0000313" key="4">
    <source>
        <dbReference type="Proteomes" id="UP000729402"/>
    </source>
</evidence>
<proteinExistence type="predicted"/>
<feature type="transmembrane region" description="Helical" evidence="1">
    <location>
        <begin position="41"/>
        <end position="64"/>
    </location>
</feature>
<comment type="caution">
    <text evidence="3">The sequence shown here is derived from an EMBL/GenBank/DDBJ whole genome shotgun (WGS) entry which is preliminary data.</text>
</comment>
<reference evidence="3" key="2">
    <citation type="submission" date="2021-02" db="EMBL/GenBank/DDBJ databases">
        <authorList>
            <person name="Kimball J.A."/>
            <person name="Haas M.W."/>
            <person name="Macchietto M."/>
            <person name="Kono T."/>
            <person name="Duquette J."/>
            <person name="Shao M."/>
        </authorList>
    </citation>
    <scope>NUCLEOTIDE SEQUENCE</scope>
    <source>
        <tissue evidence="3">Fresh leaf tissue</tissue>
    </source>
</reference>
<keyword evidence="1" id="KW-1133">Transmembrane helix</keyword>
<dbReference type="InterPro" id="IPR021775">
    <property type="entry name" value="DUF3339"/>
</dbReference>
<dbReference type="Pfam" id="PF11820">
    <property type="entry name" value="DUF3339"/>
    <property type="match status" value="1"/>
</dbReference>
<dbReference type="OrthoDB" id="652307at2759"/>
<reference evidence="3" key="1">
    <citation type="journal article" date="2021" name="bioRxiv">
        <title>Whole Genome Assembly and Annotation of Northern Wild Rice, Zizania palustris L., Supports a Whole Genome Duplication in the Zizania Genus.</title>
        <authorList>
            <person name="Haas M."/>
            <person name="Kono T."/>
            <person name="Macchietto M."/>
            <person name="Millas R."/>
            <person name="McGilp L."/>
            <person name="Shao M."/>
            <person name="Duquette J."/>
            <person name="Hirsch C.N."/>
            <person name="Kimball J."/>
        </authorList>
    </citation>
    <scope>NUCLEOTIDE SEQUENCE</scope>
    <source>
        <tissue evidence="3">Fresh leaf tissue</tissue>
    </source>
</reference>
<dbReference type="PANTHER" id="PTHR33128:SF45">
    <property type="entry name" value="OS05G0103300 PROTEIN"/>
    <property type="match status" value="1"/>
</dbReference>
<keyword evidence="2" id="KW-0732">Signal</keyword>
<keyword evidence="4" id="KW-1185">Reference proteome</keyword>
<dbReference type="AlphaFoldDB" id="A0A8J5W8Y0"/>
<name>A0A8J5W8Y0_ZIZPA</name>
<feature type="signal peptide" evidence="2">
    <location>
        <begin position="1"/>
        <end position="22"/>
    </location>
</feature>
<evidence type="ECO:0000256" key="2">
    <source>
        <dbReference type="SAM" id="SignalP"/>
    </source>
</evidence>
<protein>
    <submittedName>
        <fullName evidence="3">Uncharacterized protein</fullName>
    </submittedName>
</protein>
<sequence length="70" mass="7630">MQDWGPVLISLVLFILLSPGLLFQVPGKCRAIEFGKFQTSAISILIHTILFFALDAVFLVAIGVRINLGS</sequence>
<dbReference type="EMBL" id="JAAALK010000082">
    <property type="protein sequence ID" value="KAG8084663.1"/>
    <property type="molecule type" value="Genomic_DNA"/>
</dbReference>
<keyword evidence="1" id="KW-0812">Transmembrane</keyword>
<organism evidence="3 4">
    <name type="scientific">Zizania palustris</name>
    <name type="common">Northern wild rice</name>
    <dbReference type="NCBI Taxonomy" id="103762"/>
    <lineage>
        <taxon>Eukaryota</taxon>
        <taxon>Viridiplantae</taxon>
        <taxon>Streptophyta</taxon>
        <taxon>Embryophyta</taxon>
        <taxon>Tracheophyta</taxon>
        <taxon>Spermatophyta</taxon>
        <taxon>Magnoliopsida</taxon>
        <taxon>Liliopsida</taxon>
        <taxon>Poales</taxon>
        <taxon>Poaceae</taxon>
        <taxon>BOP clade</taxon>
        <taxon>Oryzoideae</taxon>
        <taxon>Oryzeae</taxon>
        <taxon>Zizaniinae</taxon>
        <taxon>Zizania</taxon>
    </lineage>
</organism>
<keyword evidence="1" id="KW-0472">Membrane</keyword>
<accession>A0A8J5W8Y0</accession>
<gene>
    <name evidence="3" type="ORF">GUJ93_ZPchr0010g11157</name>
</gene>
<feature type="chain" id="PRO_5035302152" evidence="2">
    <location>
        <begin position="23"/>
        <end position="70"/>
    </location>
</feature>
<evidence type="ECO:0000256" key="1">
    <source>
        <dbReference type="SAM" id="Phobius"/>
    </source>
</evidence>
<dbReference type="Proteomes" id="UP000729402">
    <property type="component" value="Unassembled WGS sequence"/>
</dbReference>
<dbReference type="PANTHER" id="PTHR33128">
    <property type="entry name" value="OS05G0103400 PROTEIN"/>
    <property type="match status" value="1"/>
</dbReference>